<evidence type="ECO:0000256" key="3">
    <source>
        <dbReference type="ARBA" id="ARBA00022692"/>
    </source>
</evidence>
<evidence type="ECO:0008006" key="11">
    <source>
        <dbReference type="Google" id="ProtNLM"/>
    </source>
</evidence>
<feature type="compositionally biased region" description="Polar residues" evidence="7">
    <location>
        <begin position="491"/>
        <end position="503"/>
    </location>
</feature>
<evidence type="ECO:0000256" key="1">
    <source>
        <dbReference type="ARBA" id="ARBA00004141"/>
    </source>
</evidence>
<dbReference type="InterPro" id="IPR029058">
    <property type="entry name" value="AB_hydrolase_fold"/>
</dbReference>
<dbReference type="GO" id="GO:0016020">
    <property type="term" value="C:membrane"/>
    <property type="evidence" value="ECO:0007669"/>
    <property type="project" value="UniProtKB-SubCell"/>
</dbReference>
<dbReference type="InterPro" id="IPR007941">
    <property type="entry name" value="DUF726"/>
</dbReference>
<keyword evidence="3 8" id="KW-0812">Transmembrane</keyword>
<name>A0A1Y2M135_EPING</name>
<accession>A0A1Y2M135</accession>
<comment type="similarity">
    <text evidence="2">Belongs to the TMCO4 family.</text>
</comment>
<feature type="compositionally biased region" description="Polar residues" evidence="7">
    <location>
        <begin position="1140"/>
        <end position="1149"/>
    </location>
</feature>
<dbReference type="EMBL" id="KZ107843">
    <property type="protein sequence ID" value="OSS49850.1"/>
    <property type="molecule type" value="Genomic_DNA"/>
</dbReference>
<evidence type="ECO:0000256" key="8">
    <source>
        <dbReference type="SAM" id="Phobius"/>
    </source>
</evidence>
<feature type="coiled-coil region" evidence="6">
    <location>
        <begin position="970"/>
        <end position="1000"/>
    </location>
</feature>
<proteinExistence type="inferred from homology"/>
<evidence type="ECO:0000256" key="2">
    <source>
        <dbReference type="ARBA" id="ARBA00009824"/>
    </source>
</evidence>
<feature type="compositionally biased region" description="Basic and acidic residues" evidence="7">
    <location>
        <begin position="200"/>
        <end position="214"/>
    </location>
</feature>
<feature type="transmembrane region" description="Helical" evidence="8">
    <location>
        <begin position="664"/>
        <end position="686"/>
    </location>
</feature>
<dbReference type="PANTHER" id="PTHR17920:SF3">
    <property type="entry name" value="TRANSMEMBRANE AND COILED-COIL DOMAIN-CONTAINING PROTEIN 4"/>
    <property type="match status" value="1"/>
</dbReference>
<keyword evidence="5 8" id="KW-0472">Membrane</keyword>
<gene>
    <name evidence="9" type="ORF">B5807_05854</name>
</gene>
<dbReference type="FunCoup" id="A0A1Y2M135">
    <property type="interactions" value="76"/>
</dbReference>
<evidence type="ECO:0000256" key="4">
    <source>
        <dbReference type="ARBA" id="ARBA00022989"/>
    </source>
</evidence>
<feature type="compositionally biased region" description="Basic and acidic residues" evidence="7">
    <location>
        <begin position="462"/>
        <end position="473"/>
    </location>
</feature>
<feature type="region of interest" description="Disordered" evidence="7">
    <location>
        <begin position="1129"/>
        <end position="1262"/>
    </location>
</feature>
<feature type="compositionally biased region" description="Pro residues" evidence="7">
    <location>
        <begin position="1185"/>
        <end position="1198"/>
    </location>
</feature>
<feature type="transmembrane region" description="Helical" evidence="8">
    <location>
        <begin position="619"/>
        <end position="644"/>
    </location>
</feature>
<evidence type="ECO:0000256" key="5">
    <source>
        <dbReference type="ARBA" id="ARBA00023136"/>
    </source>
</evidence>
<protein>
    <recommendedName>
        <fullName evidence="11">DUF726 domain protein</fullName>
    </recommendedName>
</protein>
<feature type="region of interest" description="Disordered" evidence="7">
    <location>
        <begin position="132"/>
        <end position="224"/>
    </location>
</feature>
<dbReference type="SUPFAM" id="SSF53474">
    <property type="entry name" value="alpha/beta-Hydrolases"/>
    <property type="match status" value="1"/>
</dbReference>
<organism evidence="9 10">
    <name type="scientific">Epicoccum nigrum</name>
    <name type="common">Soil fungus</name>
    <name type="synonym">Epicoccum purpurascens</name>
    <dbReference type="NCBI Taxonomy" id="105696"/>
    <lineage>
        <taxon>Eukaryota</taxon>
        <taxon>Fungi</taxon>
        <taxon>Dikarya</taxon>
        <taxon>Ascomycota</taxon>
        <taxon>Pezizomycotina</taxon>
        <taxon>Dothideomycetes</taxon>
        <taxon>Pleosporomycetidae</taxon>
        <taxon>Pleosporales</taxon>
        <taxon>Pleosporineae</taxon>
        <taxon>Didymellaceae</taxon>
        <taxon>Epicoccum</taxon>
    </lineage>
</organism>
<evidence type="ECO:0000256" key="6">
    <source>
        <dbReference type="SAM" id="Coils"/>
    </source>
</evidence>
<keyword evidence="6" id="KW-0175">Coiled coil</keyword>
<dbReference type="InParanoid" id="A0A1Y2M135"/>
<dbReference type="Proteomes" id="UP000193240">
    <property type="component" value="Unassembled WGS sequence"/>
</dbReference>
<dbReference type="OMA" id="KEVGWEV"/>
<feature type="compositionally biased region" description="Acidic residues" evidence="7">
    <location>
        <begin position="1155"/>
        <end position="1165"/>
    </location>
</feature>
<dbReference type="Pfam" id="PF05277">
    <property type="entry name" value="DUF726"/>
    <property type="match status" value="1"/>
</dbReference>
<evidence type="ECO:0000256" key="7">
    <source>
        <dbReference type="SAM" id="MobiDB-lite"/>
    </source>
</evidence>
<keyword evidence="10" id="KW-1185">Reference proteome</keyword>
<feature type="region of interest" description="Disordered" evidence="7">
    <location>
        <begin position="1"/>
        <end position="115"/>
    </location>
</feature>
<feature type="compositionally biased region" description="Low complexity" evidence="7">
    <location>
        <begin position="1174"/>
        <end position="1184"/>
    </location>
</feature>
<feature type="compositionally biased region" description="Basic and acidic residues" evidence="7">
    <location>
        <begin position="181"/>
        <end position="192"/>
    </location>
</feature>
<keyword evidence="4 8" id="KW-1133">Transmembrane helix</keyword>
<reference evidence="9 10" key="1">
    <citation type="journal article" date="2017" name="Genome Announc.">
        <title>Genome sequence of the saprophytic ascomycete Epicoccum nigrum ICMP 19927 strain isolated from New Zealand.</title>
        <authorList>
            <person name="Fokin M."/>
            <person name="Fleetwood D."/>
            <person name="Weir B.S."/>
            <person name="Villas-Boas S.G."/>
        </authorList>
    </citation>
    <scope>NUCLEOTIDE SEQUENCE [LARGE SCALE GENOMIC DNA]</scope>
    <source>
        <strain evidence="9 10">ICMP 19927</strain>
    </source>
</reference>
<comment type="subcellular location">
    <subcellularLocation>
        <location evidence="1">Membrane</location>
        <topology evidence="1">Multi-pass membrane protein</topology>
    </subcellularLocation>
</comment>
<evidence type="ECO:0000313" key="9">
    <source>
        <dbReference type="EMBL" id="OSS49850.1"/>
    </source>
</evidence>
<feature type="compositionally biased region" description="Basic and acidic residues" evidence="7">
    <location>
        <begin position="77"/>
        <end position="97"/>
    </location>
</feature>
<dbReference type="PANTHER" id="PTHR17920">
    <property type="entry name" value="TRANSMEMBRANE AND COILED-COIL DOMAIN-CONTAINING PROTEIN 4 TMCO4"/>
    <property type="match status" value="1"/>
</dbReference>
<feature type="compositionally biased region" description="Basic and acidic residues" evidence="7">
    <location>
        <begin position="135"/>
        <end position="147"/>
    </location>
</feature>
<sequence>MASDNPSHPPNPDSTDAHIAPAAAKQDIEYDDFGLPVRKRRPRTPVEDSEDEDEFKDAVAGSSEAASQDGRAVTTEGKAEAERAVESIVEHIKERDAAQANGSGSGSGGAQAASATAIAAVNGQVKVEEIEVEVEVARDDDGDKAPEPTRSAAQDHAAPNGTTPDLLDGRSKPEPSQLEPSKLESSKPEPSKLEPSTSEPAEKLDTPSSEDKKPAGPSPDAPHVRASLEKPFAHHQKHASINEYSYQNIVAQPNVNEEEVEDDGGWQTMPAYARYDIYDDDNRLIAKENPEELEDMHGYGNVGGAAKGYTRVIVDDDACSQTSMDDNTAYLFKEKTTALHDDDEAVRDPLMQMQATKNLLTEGQRVAYVGLVRLAMIELERKFDKVIEKKSKPVKKALDMQAETTKMWSQKMMVRLYGHMDINTSEQVMIEQLTDHGVIPADLTPALMQNARVKNPAAEVASELKEEKADSDSARPSVSSPRPNAHDEKFNSASSTSLPNSVATPPPPPYEAHDDDDYEYPEPKTPSQLLESKNLDIDLRWTVLCDLFLLLVADSVYDARSRELFEVVGKYLSVDWLEICRFEKRVTDALEIQEEANKENWNEDEHMETRRKRALRKRLAFMGLATVGGGLVIGLSAGLLAPVIGAGLAAGFTTIGVAGTGGFLAGAGGTAVVTSIAVTTGGTIGVRAMNRRTGAVKTFEYRPLHNNKRTNLIVTLAGWMSGKADDVRLPYSTVDPIMGDIYSVLWEPDMLRSMGDTINILATEALTQGLQQVLGSTLLTALMSAMTLPLVLTKLSYLIDNPWSVSQARADMAGLILADSIIDRNLGTRPITLVGFSLGSRVIYAALKELQNRGAFGLVQNVYMFGTPIVANTEDYIKIRSVVPGRFVNGYATNDWILGYLFRATGGGVARVAGLAPIEIPTIENIDVTEMVPGHMAYRTAMPKLLREAGWLVESDEFVEIEDPDPENHEKRQRELIDEIEQARRELEKKNAEKEKRGSKLSWWRKKKGDKKDWEVYDKNSQAHAPIDKTADTATIAENPVMFDIDAIRREVAALAAESADKPYNGYEEAALEIKEIKSTLPPMKIELPVATTTTPSLAPHPTLRQTQSFNDSLGAPGSTAHKALSTGALTPGVRLPPGSQLSNGTTGTKHYDEYEYDEFDEFDDGAPSMTFDTSFRSPAAAAPPTSPPRAFPSPPAPANSSAWDSPGPGPGAGLARNGTWDSPPPAAAGSKTEVSWDAQANDVHGRPPLRSAATLPAANPGYNAWADEVDEFGGEREVKMTFM</sequence>
<evidence type="ECO:0000313" key="10">
    <source>
        <dbReference type="Proteomes" id="UP000193240"/>
    </source>
</evidence>
<feature type="region of interest" description="Disordered" evidence="7">
    <location>
        <begin position="458"/>
        <end position="527"/>
    </location>
</feature>